<comment type="caution">
    <text evidence="6">The sequence shown here is derived from an EMBL/GenBank/DDBJ whole genome shotgun (WGS) entry which is preliminary data.</text>
</comment>
<feature type="region of interest" description="Disordered" evidence="5">
    <location>
        <begin position="165"/>
        <end position="253"/>
    </location>
</feature>
<keyword evidence="3" id="KW-0804">Transcription</keyword>
<dbReference type="PANTHER" id="PTHR12694">
    <property type="entry name" value="TRANSCRIPTION INITIATION FACTOR IIA SUBUNIT 1"/>
    <property type="match status" value="1"/>
</dbReference>
<proteinExistence type="inferred from homology"/>
<evidence type="ECO:0000256" key="2">
    <source>
        <dbReference type="ARBA" id="ARBA00010059"/>
    </source>
</evidence>
<comment type="subcellular location">
    <subcellularLocation>
        <location evidence="1">Nucleus</location>
    </subcellularLocation>
</comment>
<evidence type="ECO:0000256" key="1">
    <source>
        <dbReference type="ARBA" id="ARBA00004123"/>
    </source>
</evidence>
<reference evidence="7" key="1">
    <citation type="journal article" date="2016" name="Nat. Commun.">
        <title>The Gonium pectorale genome demonstrates co-option of cell cycle regulation during the evolution of multicellularity.</title>
        <authorList>
            <person name="Hanschen E.R."/>
            <person name="Marriage T.N."/>
            <person name="Ferris P.J."/>
            <person name="Hamaji T."/>
            <person name="Toyoda A."/>
            <person name="Fujiyama A."/>
            <person name="Neme R."/>
            <person name="Noguchi H."/>
            <person name="Minakuchi Y."/>
            <person name="Suzuki M."/>
            <person name="Kawai-Toyooka H."/>
            <person name="Smith D.R."/>
            <person name="Sparks H."/>
            <person name="Anderson J."/>
            <person name="Bakaric R."/>
            <person name="Luria V."/>
            <person name="Karger A."/>
            <person name="Kirschner M.W."/>
            <person name="Durand P.M."/>
            <person name="Michod R.E."/>
            <person name="Nozaki H."/>
            <person name="Olson B.J."/>
        </authorList>
    </citation>
    <scope>NUCLEOTIDE SEQUENCE [LARGE SCALE GENOMIC DNA]</scope>
    <source>
        <strain evidence="7">NIES-2863</strain>
    </source>
</reference>
<feature type="compositionally biased region" description="Low complexity" evidence="5">
    <location>
        <begin position="183"/>
        <end position="193"/>
    </location>
</feature>
<dbReference type="SUPFAM" id="SSF47396">
    <property type="entry name" value="Transcription factor IIA (TFIIA), alpha-helical domain"/>
    <property type="match status" value="1"/>
</dbReference>
<dbReference type="AlphaFoldDB" id="A0A150GGX1"/>
<dbReference type="Pfam" id="PF03153">
    <property type="entry name" value="TFIIA"/>
    <property type="match status" value="1"/>
</dbReference>
<keyword evidence="7" id="KW-1185">Reference proteome</keyword>
<dbReference type="PANTHER" id="PTHR12694:SF8">
    <property type="entry name" value="TRANSCRIPTION INITIATION FACTOR IIA SUBUNIT 1"/>
    <property type="match status" value="1"/>
</dbReference>
<feature type="compositionally biased region" description="Low complexity" evidence="5">
    <location>
        <begin position="165"/>
        <end position="175"/>
    </location>
</feature>
<accession>A0A150GGX1</accession>
<evidence type="ECO:0000313" key="6">
    <source>
        <dbReference type="EMBL" id="KXZ49092.1"/>
    </source>
</evidence>
<sequence length="304" mass="32866">MKGDASSIYKWVVDDVVAGMAPEFQAANIDESVLMELRQKWEEKLKQQGLIRDDNDPGDDLMPGQMHRGVGAAAGGGAYGAAADGDDGSAAGSSYLGKRKAPDAPGLPAVLAPNPVLQQFFAVYTQTLHQQTLQLQQQQQQQLLQQQQQQQQQQQYMLKQEAAQAAQAAHAAHPQHLPPPLAPQQAAAQQQQHYGYYPPGVIPQRDGEGDTPDGAGTSAGAGGEPAAAAAGEGAEAPPEGDEVLSEDEHDENDDDEVVENLLIGQFEKVNKMKNRWKVAMRDCVFHINGRDFLFKKCNAEFSWS</sequence>
<dbReference type="OrthoDB" id="6275927at2759"/>
<dbReference type="SUPFAM" id="SSF50784">
    <property type="entry name" value="Transcription factor IIA (TFIIA), beta-barrel domain"/>
    <property type="match status" value="1"/>
</dbReference>
<dbReference type="STRING" id="33097.A0A150GGX1"/>
<dbReference type="InterPro" id="IPR004855">
    <property type="entry name" value="TFIIA_asu/bsu"/>
</dbReference>
<protein>
    <submittedName>
        <fullName evidence="6">Uncharacterized protein</fullName>
    </submittedName>
</protein>
<evidence type="ECO:0000313" key="7">
    <source>
        <dbReference type="Proteomes" id="UP000075714"/>
    </source>
</evidence>
<feature type="compositionally biased region" description="Acidic residues" evidence="5">
    <location>
        <begin position="238"/>
        <end position="253"/>
    </location>
</feature>
<gene>
    <name evidence="6" type="ORF">GPECTOR_23g24</name>
</gene>
<feature type="compositionally biased region" description="Low complexity" evidence="5">
    <location>
        <begin position="224"/>
        <end position="237"/>
    </location>
</feature>
<dbReference type="Proteomes" id="UP000075714">
    <property type="component" value="Unassembled WGS sequence"/>
</dbReference>
<name>A0A150GGX1_GONPE</name>
<dbReference type="Gene3D" id="1.10.287.100">
    <property type="match status" value="1"/>
</dbReference>
<dbReference type="GO" id="GO:0006367">
    <property type="term" value="P:transcription initiation at RNA polymerase II promoter"/>
    <property type="evidence" value="ECO:0007669"/>
    <property type="project" value="InterPro"/>
</dbReference>
<dbReference type="Gene3D" id="2.30.18.10">
    <property type="entry name" value="Transcription factor IIA (TFIIA), beta-barrel domain"/>
    <property type="match status" value="1"/>
</dbReference>
<evidence type="ECO:0000256" key="5">
    <source>
        <dbReference type="SAM" id="MobiDB-lite"/>
    </source>
</evidence>
<evidence type="ECO:0000256" key="4">
    <source>
        <dbReference type="ARBA" id="ARBA00023242"/>
    </source>
</evidence>
<organism evidence="6 7">
    <name type="scientific">Gonium pectorale</name>
    <name type="common">Green alga</name>
    <dbReference type="NCBI Taxonomy" id="33097"/>
    <lineage>
        <taxon>Eukaryota</taxon>
        <taxon>Viridiplantae</taxon>
        <taxon>Chlorophyta</taxon>
        <taxon>core chlorophytes</taxon>
        <taxon>Chlorophyceae</taxon>
        <taxon>CS clade</taxon>
        <taxon>Chlamydomonadales</taxon>
        <taxon>Volvocaceae</taxon>
        <taxon>Gonium</taxon>
    </lineage>
</organism>
<dbReference type="InterPro" id="IPR009088">
    <property type="entry name" value="TFIIA_b-brl"/>
</dbReference>
<comment type="similarity">
    <text evidence="2">Belongs to the TFIIA subunit 1 family.</text>
</comment>
<keyword evidence="4" id="KW-0539">Nucleus</keyword>
<dbReference type="GO" id="GO:0005672">
    <property type="term" value="C:transcription factor TFIIA complex"/>
    <property type="evidence" value="ECO:0007669"/>
    <property type="project" value="InterPro"/>
</dbReference>
<dbReference type="SMART" id="SM01371">
    <property type="entry name" value="TFIIA"/>
    <property type="match status" value="1"/>
</dbReference>
<evidence type="ECO:0000256" key="3">
    <source>
        <dbReference type="ARBA" id="ARBA00023163"/>
    </source>
</evidence>
<dbReference type="EMBL" id="LSYV01000024">
    <property type="protein sequence ID" value="KXZ49092.1"/>
    <property type="molecule type" value="Genomic_DNA"/>
</dbReference>